<dbReference type="PIRSF" id="PIRSF000077">
    <property type="entry name" value="Thioredoxin"/>
    <property type="match status" value="1"/>
</dbReference>
<dbReference type="GO" id="GO:0045454">
    <property type="term" value="P:cell redox homeostasis"/>
    <property type="evidence" value="ECO:0007669"/>
    <property type="project" value="TreeGrafter"/>
</dbReference>
<keyword evidence="4 7" id="KW-1015">Disulfide bond</keyword>
<dbReference type="EMBL" id="CP001699">
    <property type="protein sequence ID" value="ACU63392.1"/>
    <property type="molecule type" value="Genomic_DNA"/>
</dbReference>
<feature type="disulfide bond" description="Redox-active" evidence="7">
    <location>
        <begin position="22"/>
        <end position="25"/>
    </location>
</feature>
<dbReference type="PROSITE" id="PS51352">
    <property type="entry name" value="THIOREDOXIN_2"/>
    <property type="match status" value="1"/>
</dbReference>
<dbReference type="OrthoDB" id="9790390at2"/>
<dbReference type="PANTHER" id="PTHR45663">
    <property type="entry name" value="GEO12009P1"/>
    <property type="match status" value="1"/>
</dbReference>
<dbReference type="KEGG" id="cpi:Cpin_5974"/>
<dbReference type="AlphaFoldDB" id="A0A979G9W8"/>
<evidence type="ECO:0000313" key="10">
    <source>
        <dbReference type="Proteomes" id="UP000002215"/>
    </source>
</evidence>
<organism evidence="9 10">
    <name type="scientific">Chitinophaga pinensis (strain ATCC 43595 / DSM 2588 / LMG 13176 / NBRC 15968 / NCIMB 11800 / UQM 2034)</name>
    <dbReference type="NCBI Taxonomy" id="485918"/>
    <lineage>
        <taxon>Bacteria</taxon>
        <taxon>Pseudomonadati</taxon>
        <taxon>Bacteroidota</taxon>
        <taxon>Chitinophagia</taxon>
        <taxon>Chitinophagales</taxon>
        <taxon>Chitinophagaceae</taxon>
        <taxon>Chitinophaga</taxon>
    </lineage>
</organism>
<evidence type="ECO:0000256" key="5">
    <source>
        <dbReference type="ARBA" id="ARBA00023284"/>
    </source>
</evidence>
<comment type="similarity">
    <text evidence="1 6">Belongs to the thioredoxin family.</text>
</comment>
<dbReference type="Pfam" id="PF00085">
    <property type="entry name" value="Thioredoxin"/>
    <property type="match status" value="1"/>
</dbReference>
<feature type="domain" description="Thioredoxin" evidence="8">
    <location>
        <begin position="1"/>
        <end position="98"/>
    </location>
</feature>
<dbReference type="CDD" id="cd02947">
    <property type="entry name" value="TRX_family"/>
    <property type="match status" value="1"/>
</dbReference>
<evidence type="ECO:0000256" key="6">
    <source>
        <dbReference type="PIRNR" id="PIRNR000077"/>
    </source>
</evidence>
<dbReference type="Proteomes" id="UP000002215">
    <property type="component" value="Chromosome"/>
</dbReference>
<dbReference type="PANTHER" id="PTHR45663:SF11">
    <property type="entry name" value="GEO12009P1"/>
    <property type="match status" value="1"/>
</dbReference>
<dbReference type="PRINTS" id="PR00421">
    <property type="entry name" value="THIOREDOXIN"/>
</dbReference>
<reference evidence="9 10" key="2">
    <citation type="journal article" date="2010" name="Stand. Genomic Sci.">
        <title>Complete genome sequence of Chitinophaga pinensis type strain (UQM 2034).</title>
        <authorList>
            <person name="Glavina Del Rio T."/>
            <person name="Abt B."/>
            <person name="Spring S."/>
            <person name="Lapidus A."/>
            <person name="Nolan M."/>
            <person name="Tice H."/>
            <person name="Copeland A."/>
            <person name="Cheng J.F."/>
            <person name="Chen F."/>
            <person name="Bruce D."/>
            <person name="Goodwin L."/>
            <person name="Pitluck S."/>
            <person name="Ivanova N."/>
            <person name="Mavromatis K."/>
            <person name="Mikhailova N."/>
            <person name="Pati A."/>
            <person name="Chen A."/>
            <person name="Palaniappan K."/>
            <person name="Land M."/>
            <person name="Hauser L."/>
            <person name="Chang Y.J."/>
            <person name="Jeffries C.D."/>
            <person name="Chain P."/>
            <person name="Saunders E."/>
            <person name="Detter J.C."/>
            <person name="Brettin T."/>
            <person name="Rohde M."/>
            <person name="Goker M."/>
            <person name="Bristow J."/>
            <person name="Eisen J.A."/>
            <person name="Markowitz V."/>
            <person name="Hugenholtz P."/>
            <person name="Kyrpides N.C."/>
            <person name="Klenk H.P."/>
            <person name="Lucas S."/>
        </authorList>
    </citation>
    <scope>NUCLEOTIDE SEQUENCE [LARGE SCALE GENOMIC DNA]</scope>
    <source>
        <strain evidence="10">ATCC 43595 / DSM 2588 / LMG 13176 / NBRC 15968 / NCIMB 11800 / UQM 2034</strain>
    </source>
</reference>
<reference evidence="10" key="1">
    <citation type="submission" date="2009-08" db="EMBL/GenBank/DDBJ databases">
        <title>The complete genome of Chitinophaga pinensis DSM 2588.</title>
        <authorList>
            <consortium name="US DOE Joint Genome Institute (JGI-PGF)"/>
            <person name="Lucas S."/>
            <person name="Copeland A."/>
            <person name="Lapidus A."/>
            <person name="Glavina del Rio T."/>
            <person name="Dalin E."/>
            <person name="Tice H."/>
            <person name="Bruce D."/>
            <person name="Goodwin L."/>
            <person name="Pitluck S."/>
            <person name="Kyrpides N."/>
            <person name="Mavromatis K."/>
            <person name="Ivanova N."/>
            <person name="Mikhailova N."/>
            <person name="Sims D."/>
            <person name="Meinche L."/>
            <person name="Brettin T."/>
            <person name="Detter J.C."/>
            <person name="Han C."/>
            <person name="Larimer F."/>
            <person name="Land M."/>
            <person name="Hauser L."/>
            <person name="Markowitz V."/>
            <person name="Cheng J.-F."/>
            <person name="Hugenholtz P."/>
            <person name="Woyke T."/>
            <person name="Wu D."/>
            <person name="Spring S."/>
            <person name="Klenk H.-P."/>
            <person name="Eisen J.A."/>
        </authorList>
    </citation>
    <scope>NUCLEOTIDE SEQUENCE [LARGE SCALE GENOMIC DNA]</scope>
    <source>
        <strain evidence="10">ATCC 43595 / DSM 2588 / LMG 13176 / NBRC 15968 / NCIMB 11800 / UQM 2034</strain>
    </source>
</reference>
<evidence type="ECO:0000256" key="1">
    <source>
        <dbReference type="ARBA" id="ARBA00008987"/>
    </source>
</evidence>
<evidence type="ECO:0000256" key="4">
    <source>
        <dbReference type="ARBA" id="ARBA00023157"/>
    </source>
</evidence>
<dbReference type="InterPro" id="IPR036249">
    <property type="entry name" value="Thioredoxin-like_sf"/>
</dbReference>
<dbReference type="InterPro" id="IPR013766">
    <property type="entry name" value="Thioredoxin_domain"/>
</dbReference>
<dbReference type="PROSITE" id="PS00194">
    <property type="entry name" value="THIOREDOXIN_1"/>
    <property type="match status" value="1"/>
</dbReference>
<dbReference type="GO" id="GO:0005829">
    <property type="term" value="C:cytosol"/>
    <property type="evidence" value="ECO:0007669"/>
    <property type="project" value="TreeGrafter"/>
</dbReference>
<dbReference type="InterPro" id="IPR005746">
    <property type="entry name" value="Thioredoxin"/>
</dbReference>
<dbReference type="InterPro" id="IPR017937">
    <property type="entry name" value="Thioredoxin_CS"/>
</dbReference>
<evidence type="ECO:0000256" key="7">
    <source>
        <dbReference type="PIRSR" id="PIRSR000077-4"/>
    </source>
</evidence>
<dbReference type="SUPFAM" id="SSF52833">
    <property type="entry name" value="Thioredoxin-like"/>
    <property type="match status" value="1"/>
</dbReference>
<dbReference type="GO" id="GO:0015035">
    <property type="term" value="F:protein-disulfide reductase activity"/>
    <property type="evidence" value="ECO:0007669"/>
    <property type="project" value="InterPro"/>
</dbReference>
<dbReference type="RefSeq" id="WP_012793558.1">
    <property type="nucleotide sequence ID" value="NC_013132.1"/>
</dbReference>
<sequence length="102" mass="11689">MDVLEIIKSEKPTLINFFATWCGPCHAMKPNLDQAAAHYGERINYERIDVDEYAQLSGKFGIRSIPTTILFKNNEIVWKHTGVYPGTEIIKRIGEHITVEQK</sequence>
<gene>
    <name evidence="9" type="ordered locus">Cpin_5974</name>
</gene>
<evidence type="ECO:0000256" key="2">
    <source>
        <dbReference type="ARBA" id="ARBA00022448"/>
    </source>
</evidence>
<keyword evidence="2" id="KW-0813">Transport</keyword>
<evidence type="ECO:0000256" key="3">
    <source>
        <dbReference type="ARBA" id="ARBA00022982"/>
    </source>
</evidence>
<dbReference type="Gene3D" id="3.40.30.10">
    <property type="entry name" value="Glutaredoxin"/>
    <property type="match status" value="1"/>
</dbReference>
<evidence type="ECO:0000259" key="8">
    <source>
        <dbReference type="PROSITE" id="PS51352"/>
    </source>
</evidence>
<proteinExistence type="inferred from homology"/>
<accession>A0A979G9W8</accession>
<name>A0A979G9W8_CHIPD</name>
<keyword evidence="5 7" id="KW-0676">Redox-active center</keyword>
<protein>
    <recommendedName>
        <fullName evidence="6">Thioredoxin</fullName>
    </recommendedName>
</protein>
<evidence type="ECO:0000313" key="9">
    <source>
        <dbReference type="EMBL" id="ACU63392.1"/>
    </source>
</evidence>
<keyword evidence="3" id="KW-0249">Electron transport</keyword>